<comment type="caution">
    <text evidence="2">The sequence shown here is derived from an EMBL/GenBank/DDBJ whole genome shotgun (WGS) entry which is preliminary data.</text>
</comment>
<evidence type="ECO:0000313" key="2">
    <source>
        <dbReference type="EMBL" id="MCH8617253.1"/>
    </source>
</evidence>
<evidence type="ECO:0000256" key="1">
    <source>
        <dbReference type="SAM" id="MobiDB-lite"/>
    </source>
</evidence>
<protein>
    <submittedName>
        <fullName evidence="2">Uncharacterized protein</fullName>
    </submittedName>
</protein>
<sequence>MQQGQSSEQTGTRDDTYDVISVVYHALQGAENCEIYADDAEDERLRSFFQQAYEQQRQLAEQGKQVLMHCLQNEGGQGVGQSAFGFGKGQTSGQSSDSRSERVTSGTSQTDTGIG</sequence>
<feature type="compositionally biased region" description="Polar residues" evidence="1">
    <location>
        <begin position="89"/>
        <end position="115"/>
    </location>
</feature>
<accession>A0ABS9VRA8</accession>
<evidence type="ECO:0000313" key="3">
    <source>
        <dbReference type="Proteomes" id="UP001203058"/>
    </source>
</evidence>
<proteinExistence type="predicted"/>
<dbReference type="Proteomes" id="UP001203058">
    <property type="component" value="Unassembled WGS sequence"/>
</dbReference>
<gene>
    <name evidence="2" type="ORF">LZ016_14240</name>
</gene>
<keyword evidence="3" id="KW-1185">Reference proteome</keyword>
<organism evidence="2 3">
    <name type="scientific">Sphingomonas telluris</name>
    <dbReference type="NCBI Taxonomy" id="2907998"/>
    <lineage>
        <taxon>Bacteria</taxon>
        <taxon>Pseudomonadati</taxon>
        <taxon>Pseudomonadota</taxon>
        <taxon>Alphaproteobacteria</taxon>
        <taxon>Sphingomonadales</taxon>
        <taxon>Sphingomonadaceae</taxon>
        <taxon>Sphingomonas</taxon>
    </lineage>
</organism>
<dbReference type="EMBL" id="JAKZHW010000002">
    <property type="protein sequence ID" value="MCH8617253.1"/>
    <property type="molecule type" value="Genomic_DNA"/>
</dbReference>
<feature type="region of interest" description="Disordered" evidence="1">
    <location>
        <begin position="81"/>
        <end position="115"/>
    </location>
</feature>
<name>A0ABS9VRA8_9SPHN</name>
<dbReference type="RefSeq" id="WP_241448117.1">
    <property type="nucleotide sequence ID" value="NZ_JAKZHW010000002.1"/>
</dbReference>
<reference evidence="2 3" key="1">
    <citation type="submission" date="2022-03" db="EMBL/GenBank/DDBJ databases">
        <authorList>
            <person name="Jo J.-H."/>
            <person name="Im W.-T."/>
        </authorList>
    </citation>
    <scope>NUCLEOTIDE SEQUENCE [LARGE SCALE GENOMIC DNA]</scope>
    <source>
        <strain evidence="2 3">SM33</strain>
    </source>
</reference>